<dbReference type="AlphaFoldDB" id="A0A7G9L7C4"/>
<proteinExistence type="predicted"/>
<dbReference type="KEGG" id="ppec:H9W90_09975"/>
<dbReference type="EMBL" id="CP060695">
    <property type="protein sequence ID" value="QNM84523.1"/>
    <property type="molecule type" value="Genomic_DNA"/>
</dbReference>
<dbReference type="InterPro" id="IPR029464">
    <property type="entry name" value="HSDR_N"/>
</dbReference>
<evidence type="ECO:0000259" key="1">
    <source>
        <dbReference type="Pfam" id="PF13588"/>
    </source>
</evidence>
<evidence type="ECO:0000313" key="2">
    <source>
        <dbReference type="EMBL" id="QNM84523.1"/>
    </source>
</evidence>
<accession>A0A7G9L7C4</accession>
<dbReference type="Pfam" id="PF13588">
    <property type="entry name" value="HSDR_N_2"/>
    <property type="match status" value="1"/>
</dbReference>
<gene>
    <name evidence="2" type="ORF">H9W90_09975</name>
</gene>
<feature type="domain" description="Type I restriction enzyme R protein N-terminal" evidence="1">
    <location>
        <begin position="42"/>
        <end position="115"/>
    </location>
</feature>
<protein>
    <submittedName>
        <fullName evidence="2">Type I restriction enzyme HsdR N-terminal domain-containing protein</fullName>
    </submittedName>
</protein>
<dbReference type="RefSeq" id="WP_187481455.1">
    <property type="nucleotide sequence ID" value="NZ_CP060695.1"/>
</dbReference>
<sequence length="348" mass="41401">MEKWNELCYILSENLPTNTSEQLFELKVVQAFEKLGWSEFNNEIAVRESIQLGASNRISPDLILRSKEKGNLFIVEVKKPSLEIDNSTFKGQLSSYMGITRVELGILIGNKIQLFLDGKFFNKNSIVLIDEIEFNRDSEKGLKFVQLFSKENYNKENIENHAQEKIQQLKEIEDFKKLKTKILSENYSGKIIDYLKTELQDEFDEKIIDNVFKVLEVKIESKNKIVPIENYEKPRTKKYRTFENFNEPTGKLPIGKYVRKTFNDLVNNNLIDRNEIERLQRGDYSKLTFDIQFPFLAKENSPYYERIRYWKNPYQINGEIYFVCSQWYEVPANNDRPYYEEWLKKMKK</sequence>
<dbReference type="Proteomes" id="UP000515808">
    <property type="component" value="Chromosome"/>
</dbReference>
<name>A0A7G9L7C4_9FLAO</name>
<evidence type="ECO:0000313" key="3">
    <source>
        <dbReference type="Proteomes" id="UP000515808"/>
    </source>
</evidence>
<organism evidence="2 3">
    <name type="scientific">Polaribacter pectinis</name>
    <dbReference type="NCBI Taxonomy" id="2738844"/>
    <lineage>
        <taxon>Bacteria</taxon>
        <taxon>Pseudomonadati</taxon>
        <taxon>Bacteroidota</taxon>
        <taxon>Flavobacteriia</taxon>
        <taxon>Flavobacteriales</taxon>
        <taxon>Flavobacteriaceae</taxon>
    </lineage>
</organism>
<reference evidence="2 3" key="1">
    <citation type="submission" date="2020-08" db="EMBL/GenBank/DDBJ databases">
        <title>Polaribacter sp. L12M9 isolated from gut of the Korean scallop.</title>
        <authorList>
            <person name="Jeong Y.S."/>
        </authorList>
    </citation>
    <scope>NUCLEOTIDE SEQUENCE [LARGE SCALE GENOMIC DNA]</scope>
    <source>
        <strain evidence="2 3">L12M9</strain>
    </source>
</reference>
<keyword evidence="3" id="KW-1185">Reference proteome</keyword>